<dbReference type="SUPFAM" id="SSF88659">
    <property type="entry name" value="Sigma3 and sigma4 domains of RNA polymerase sigma factors"/>
    <property type="match status" value="1"/>
</dbReference>
<keyword evidence="3 6" id="KW-0731">Sigma factor</keyword>
<dbReference type="Gene3D" id="1.10.10.10">
    <property type="entry name" value="Winged helix-like DNA-binding domain superfamily/Winged helix DNA-binding domain"/>
    <property type="match status" value="1"/>
</dbReference>
<protein>
    <recommendedName>
        <fullName evidence="6">RNA polymerase sigma factor</fullName>
    </recommendedName>
</protein>
<accession>A0A5N7MPQ1</accession>
<dbReference type="EMBL" id="VOSK01000144">
    <property type="protein sequence ID" value="MPR28429.1"/>
    <property type="molecule type" value="Genomic_DNA"/>
</dbReference>
<keyword evidence="4 6" id="KW-0238">DNA-binding</keyword>
<feature type="domain" description="RNA polymerase sigma factor 70 region 4 type 2" evidence="8">
    <location>
        <begin position="144"/>
        <end position="194"/>
    </location>
</feature>
<sequence>MGNDGQQLRASYGSPAEEELPSSLARLLDRRVQVGHANPKSIDQAFVDGIVTSLSSLRSFAISLTRSVDQAEDLVQETVLRAISKQEKFEPDTNLQAWLFAILRNLFCSVCRKTKREVEDPDGSYAATLIAIPDHEDRIMVKDLAAALAKLPEGQRKAVLLVGAEGMSYEAAAQALGCAVGTIQSRVNRARNRLAELMGFERREQHRQGATRSKKVCCSIGSE</sequence>
<dbReference type="InterPro" id="IPR014284">
    <property type="entry name" value="RNA_pol_sigma-70_dom"/>
</dbReference>
<dbReference type="PROSITE" id="PS01063">
    <property type="entry name" value="SIGMA70_ECF"/>
    <property type="match status" value="1"/>
</dbReference>
<dbReference type="AlphaFoldDB" id="A0A5N7MPQ1"/>
<keyword evidence="10" id="KW-1185">Reference proteome</keyword>
<dbReference type="Gene3D" id="1.10.1740.10">
    <property type="match status" value="1"/>
</dbReference>
<dbReference type="OrthoDB" id="9803470at2"/>
<evidence type="ECO:0000256" key="6">
    <source>
        <dbReference type="RuleBase" id="RU000716"/>
    </source>
</evidence>
<dbReference type="InterPro" id="IPR000838">
    <property type="entry name" value="RNA_pol_sigma70_ECF_CS"/>
</dbReference>
<dbReference type="InterPro" id="IPR039425">
    <property type="entry name" value="RNA_pol_sigma-70-like"/>
</dbReference>
<evidence type="ECO:0000256" key="2">
    <source>
        <dbReference type="ARBA" id="ARBA00023015"/>
    </source>
</evidence>
<dbReference type="PANTHER" id="PTHR43133">
    <property type="entry name" value="RNA POLYMERASE ECF-TYPE SIGMA FACTO"/>
    <property type="match status" value="1"/>
</dbReference>
<dbReference type="GO" id="GO:0016987">
    <property type="term" value="F:sigma factor activity"/>
    <property type="evidence" value="ECO:0007669"/>
    <property type="project" value="UniProtKB-KW"/>
</dbReference>
<dbReference type="InterPro" id="IPR013324">
    <property type="entry name" value="RNA_pol_sigma_r3/r4-like"/>
</dbReference>
<dbReference type="CDD" id="cd06171">
    <property type="entry name" value="Sigma70_r4"/>
    <property type="match status" value="1"/>
</dbReference>
<dbReference type="Proteomes" id="UP000403266">
    <property type="component" value="Unassembled WGS sequence"/>
</dbReference>
<dbReference type="Pfam" id="PF08281">
    <property type="entry name" value="Sigma70_r4_2"/>
    <property type="match status" value="1"/>
</dbReference>
<keyword evidence="2 6" id="KW-0805">Transcription regulation</keyword>
<feature type="domain" description="RNA polymerase sigma-70 region 2" evidence="7">
    <location>
        <begin position="55"/>
        <end position="116"/>
    </location>
</feature>
<comment type="similarity">
    <text evidence="1 6">Belongs to the sigma-70 factor family. ECF subfamily.</text>
</comment>
<dbReference type="InterPro" id="IPR036388">
    <property type="entry name" value="WH-like_DNA-bd_sf"/>
</dbReference>
<evidence type="ECO:0000313" key="10">
    <source>
        <dbReference type="Proteomes" id="UP000403266"/>
    </source>
</evidence>
<dbReference type="InterPro" id="IPR013249">
    <property type="entry name" value="RNA_pol_sigma70_r4_t2"/>
</dbReference>
<name>A0A5N7MPQ1_9HYPH</name>
<evidence type="ECO:0000259" key="7">
    <source>
        <dbReference type="Pfam" id="PF04542"/>
    </source>
</evidence>
<evidence type="ECO:0000256" key="4">
    <source>
        <dbReference type="ARBA" id="ARBA00023125"/>
    </source>
</evidence>
<comment type="caution">
    <text evidence="9">The sequence shown here is derived from an EMBL/GenBank/DDBJ whole genome shotgun (WGS) entry which is preliminary data.</text>
</comment>
<dbReference type="GO" id="GO:0003677">
    <property type="term" value="F:DNA binding"/>
    <property type="evidence" value="ECO:0007669"/>
    <property type="project" value="UniProtKB-KW"/>
</dbReference>
<evidence type="ECO:0000256" key="3">
    <source>
        <dbReference type="ARBA" id="ARBA00023082"/>
    </source>
</evidence>
<dbReference type="SUPFAM" id="SSF88946">
    <property type="entry name" value="Sigma2 domain of RNA polymerase sigma factors"/>
    <property type="match status" value="1"/>
</dbReference>
<keyword evidence="5 6" id="KW-0804">Transcription</keyword>
<dbReference type="PANTHER" id="PTHR43133:SF25">
    <property type="entry name" value="RNA POLYMERASE SIGMA FACTOR RFAY-RELATED"/>
    <property type="match status" value="1"/>
</dbReference>
<evidence type="ECO:0000313" key="9">
    <source>
        <dbReference type="EMBL" id="MPR28429.1"/>
    </source>
</evidence>
<evidence type="ECO:0000259" key="8">
    <source>
        <dbReference type="Pfam" id="PF08281"/>
    </source>
</evidence>
<dbReference type="InterPro" id="IPR013325">
    <property type="entry name" value="RNA_pol_sigma_r2"/>
</dbReference>
<evidence type="ECO:0000256" key="5">
    <source>
        <dbReference type="ARBA" id="ARBA00023163"/>
    </source>
</evidence>
<dbReference type="GO" id="GO:0006352">
    <property type="term" value="P:DNA-templated transcription initiation"/>
    <property type="evidence" value="ECO:0007669"/>
    <property type="project" value="InterPro"/>
</dbReference>
<organism evidence="9 10">
    <name type="scientific">Microvirga tunisiensis</name>
    <dbReference type="NCBI Taxonomy" id="2108360"/>
    <lineage>
        <taxon>Bacteria</taxon>
        <taxon>Pseudomonadati</taxon>
        <taxon>Pseudomonadota</taxon>
        <taxon>Alphaproteobacteria</taxon>
        <taxon>Hyphomicrobiales</taxon>
        <taxon>Methylobacteriaceae</taxon>
        <taxon>Microvirga</taxon>
    </lineage>
</organism>
<proteinExistence type="inferred from homology"/>
<gene>
    <name evidence="9" type="ORF">FS320_25585</name>
</gene>
<dbReference type="InterPro" id="IPR007627">
    <property type="entry name" value="RNA_pol_sigma70_r2"/>
</dbReference>
<evidence type="ECO:0000256" key="1">
    <source>
        <dbReference type="ARBA" id="ARBA00010641"/>
    </source>
</evidence>
<dbReference type="Pfam" id="PF04542">
    <property type="entry name" value="Sigma70_r2"/>
    <property type="match status" value="1"/>
</dbReference>
<reference evidence="9 10" key="1">
    <citation type="journal article" date="2019" name="Syst. Appl. Microbiol.">
        <title>Microvirga tunisiensis sp. nov., a root nodule symbiotic bacterium isolated from Lupinus micranthus and L. luteus grown in Northern Tunisia.</title>
        <authorList>
            <person name="Msaddak A."/>
            <person name="Rejili M."/>
            <person name="Duran D."/>
            <person name="Mars M."/>
            <person name="Palacios J.M."/>
            <person name="Ruiz-Argueso T."/>
            <person name="Rey L."/>
            <person name="Imperial J."/>
        </authorList>
    </citation>
    <scope>NUCLEOTIDE SEQUENCE [LARGE SCALE GENOMIC DNA]</scope>
    <source>
        <strain evidence="9 10">Lmie10</strain>
    </source>
</reference>
<dbReference type="NCBIfam" id="TIGR02937">
    <property type="entry name" value="sigma70-ECF"/>
    <property type="match status" value="1"/>
</dbReference>